<keyword evidence="9 16" id="KW-0418">Kinase</keyword>
<dbReference type="GO" id="GO:0005524">
    <property type="term" value="F:ATP binding"/>
    <property type="evidence" value="ECO:0007669"/>
    <property type="project" value="UniProtKB-KW"/>
</dbReference>
<keyword evidence="6" id="KW-0808">Transferase</keyword>
<dbReference type="GO" id="GO:0005886">
    <property type="term" value="C:plasma membrane"/>
    <property type="evidence" value="ECO:0007669"/>
    <property type="project" value="UniProtKB-SubCell"/>
</dbReference>
<dbReference type="PROSITE" id="PS50109">
    <property type="entry name" value="HIS_KIN"/>
    <property type="match status" value="1"/>
</dbReference>
<evidence type="ECO:0000256" key="2">
    <source>
        <dbReference type="ARBA" id="ARBA00004651"/>
    </source>
</evidence>
<evidence type="ECO:0000259" key="15">
    <source>
        <dbReference type="PROSITE" id="PS50109"/>
    </source>
</evidence>
<dbReference type="PANTHER" id="PTHR45528:SF1">
    <property type="entry name" value="SENSOR HISTIDINE KINASE CPXA"/>
    <property type="match status" value="1"/>
</dbReference>
<evidence type="ECO:0000256" key="8">
    <source>
        <dbReference type="ARBA" id="ARBA00022741"/>
    </source>
</evidence>
<keyword evidence="13 14" id="KW-0472">Membrane</keyword>
<dbReference type="InterPro" id="IPR004358">
    <property type="entry name" value="Sig_transdc_His_kin-like_C"/>
</dbReference>
<dbReference type="SUPFAM" id="SSF47384">
    <property type="entry name" value="Homodimeric domain of signal transducing histidine kinase"/>
    <property type="match status" value="1"/>
</dbReference>
<evidence type="ECO:0000256" key="14">
    <source>
        <dbReference type="SAM" id="Phobius"/>
    </source>
</evidence>
<dbReference type="EC" id="2.7.13.3" evidence="3"/>
<evidence type="ECO:0000256" key="12">
    <source>
        <dbReference type="ARBA" id="ARBA00023012"/>
    </source>
</evidence>
<dbReference type="EMBL" id="JADIMA010000024">
    <property type="protein sequence ID" value="MBO8472450.1"/>
    <property type="molecule type" value="Genomic_DNA"/>
</dbReference>
<dbReference type="Pfam" id="PF02518">
    <property type="entry name" value="HATPase_c"/>
    <property type="match status" value="1"/>
</dbReference>
<dbReference type="InterPro" id="IPR050398">
    <property type="entry name" value="HssS/ArlS-like"/>
</dbReference>
<dbReference type="GO" id="GO:0000155">
    <property type="term" value="F:phosphorelay sensor kinase activity"/>
    <property type="evidence" value="ECO:0007669"/>
    <property type="project" value="InterPro"/>
</dbReference>
<feature type="transmembrane region" description="Helical" evidence="14">
    <location>
        <begin position="20"/>
        <end position="41"/>
    </location>
</feature>
<protein>
    <recommendedName>
        <fullName evidence="3">histidine kinase</fullName>
        <ecNumber evidence="3">2.7.13.3</ecNumber>
    </recommendedName>
</protein>
<keyword evidence="12" id="KW-0902">Two-component regulatory system</keyword>
<evidence type="ECO:0000256" key="5">
    <source>
        <dbReference type="ARBA" id="ARBA00022553"/>
    </source>
</evidence>
<feature type="transmembrane region" description="Helical" evidence="14">
    <location>
        <begin position="171"/>
        <end position="192"/>
    </location>
</feature>
<evidence type="ECO:0000256" key="6">
    <source>
        <dbReference type="ARBA" id="ARBA00022679"/>
    </source>
</evidence>
<comment type="subcellular location">
    <subcellularLocation>
        <location evidence="2">Cell membrane</location>
        <topology evidence="2">Multi-pass membrane protein</topology>
    </subcellularLocation>
</comment>
<keyword evidence="7 14" id="KW-0812">Transmembrane</keyword>
<comment type="caution">
    <text evidence="16">The sequence shown here is derived from an EMBL/GenBank/DDBJ whole genome shotgun (WGS) entry which is preliminary data.</text>
</comment>
<dbReference type="CDD" id="cd00082">
    <property type="entry name" value="HisKA"/>
    <property type="match status" value="1"/>
</dbReference>
<dbReference type="InterPro" id="IPR005467">
    <property type="entry name" value="His_kinase_dom"/>
</dbReference>
<dbReference type="SUPFAM" id="SSF55874">
    <property type="entry name" value="ATPase domain of HSP90 chaperone/DNA topoisomerase II/histidine kinase"/>
    <property type="match status" value="1"/>
</dbReference>
<gene>
    <name evidence="16" type="ORF">IAB81_02310</name>
</gene>
<keyword evidence="5" id="KW-0597">Phosphoprotein</keyword>
<evidence type="ECO:0000313" key="16">
    <source>
        <dbReference type="EMBL" id="MBO8472450.1"/>
    </source>
</evidence>
<accession>A0A9D9IHU0</accession>
<dbReference type="Gene3D" id="3.30.565.10">
    <property type="entry name" value="Histidine kinase-like ATPase, C-terminal domain"/>
    <property type="match status" value="1"/>
</dbReference>
<evidence type="ECO:0000256" key="4">
    <source>
        <dbReference type="ARBA" id="ARBA00022475"/>
    </source>
</evidence>
<dbReference type="PRINTS" id="PR00344">
    <property type="entry name" value="BCTRLSENSOR"/>
</dbReference>
<evidence type="ECO:0000256" key="3">
    <source>
        <dbReference type="ARBA" id="ARBA00012438"/>
    </source>
</evidence>
<dbReference type="Proteomes" id="UP000823604">
    <property type="component" value="Unassembled WGS sequence"/>
</dbReference>
<dbReference type="InterPro" id="IPR003594">
    <property type="entry name" value="HATPase_dom"/>
</dbReference>
<organism evidence="16 17">
    <name type="scientific">Candidatus Merdivivens pullicola</name>
    <dbReference type="NCBI Taxonomy" id="2840872"/>
    <lineage>
        <taxon>Bacteria</taxon>
        <taxon>Pseudomonadati</taxon>
        <taxon>Bacteroidota</taxon>
        <taxon>Bacteroidia</taxon>
        <taxon>Bacteroidales</taxon>
        <taxon>Muribaculaceae</taxon>
        <taxon>Muribaculaceae incertae sedis</taxon>
        <taxon>Candidatus Merdivivens</taxon>
    </lineage>
</organism>
<sequence>MPGKRKMLEEIGNRHLRKEFIRIFVLISAVFVMNIILYFSLSLSMSGLYVETSGSPESMADDVSSALSCEGGSYILSDESASRLDSLFVWGMLVSDFTGDVVWSHNLPDTVSRHYRISDFDSLASMNMAGYPVFMASHPDGLVVLGYPEGSYINVPVSQPVDNIGRIRNTVLIFIIVVILILILLSVIYGWSSYKALKGIVKGIDDLSIGRPVHLKDTGRFSAIASCVNTASDRLQGYSAHRKKWIAGVSHDIRTPLAIILGKADKAGDSDIKFQAVRIRELINDLNMYSALEFSEAIDKKRLRMSAFVRNTAADFLNALPEEYSLSVNIDEAAENKYINGDTHLLQRALYNLLYNSIVHNASGCDMSVSLGVSGKKLKLVVSDNGTGISPEILKELNLRSLSGTKIPDENIRGAHGLGLYIVAEIIRLHKGTVMYSNVVPKGFRTEILL</sequence>
<evidence type="ECO:0000256" key="9">
    <source>
        <dbReference type="ARBA" id="ARBA00022777"/>
    </source>
</evidence>
<dbReference type="InterPro" id="IPR036097">
    <property type="entry name" value="HisK_dim/P_sf"/>
</dbReference>
<keyword evidence="4" id="KW-1003">Cell membrane</keyword>
<dbReference type="PANTHER" id="PTHR45528">
    <property type="entry name" value="SENSOR HISTIDINE KINASE CPXA"/>
    <property type="match status" value="1"/>
</dbReference>
<keyword evidence="11 14" id="KW-1133">Transmembrane helix</keyword>
<dbReference type="SMART" id="SM00387">
    <property type="entry name" value="HATPase_c"/>
    <property type="match status" value="1"/>
</dbReference>
<evidence type="ECO:0000256" key="13">
    <source>
        <dbReference type="ARBA" id="ARBA00023136"/>
    </source>
</evidence>
<dbReference type="Gene3D" id="1.10.287.130">
    <property type="match status" value="1"/>
</dbReference>
<reference evidence="16" key="2">
    <citation type="journal article" date="2021" name="PeerJ">
        <title>Extensive microbial diversity within the chicken gut microbiome revealed by metagenomics and culture.</title>
        <authorList>
            <person name="Gilroy R."/>
            <person name="Ravi A."/>
            <person name="Getino M."/>
            <person name="Pursley I."/>
            <person name="Horton D.L."/>
            <person name="Alikhan N.F."/>
            <person name="Baker D."/>
            <person name="Gharbi K."/>
            <person name="Hall N."/>
            <person name="Watson M."/>
            <person name="Adriaenssens E.M."/>
            <person name="Foster-Nyarko E."/>
            <person name="Jarju S."/>
            <person name="Secka A."/>
            <person name="Antonio M."/>
            <person name="Oren A."/>
            <person name="Chaudhuri R.R."/>
            <person name="La Ragione R."/>
            <person name="Hildebrand F."/>
            <person name="Pallen M.J."/>
        </authorList>
    </citation>
    <scope>NUCLEOTIDE SEQUENCE</scope>
    <source>
        <strain evidence="16">B1-8020</strain>
    </source>
</reference>
<proteinExistence type="predicted"/>
<keyword evidence="10" id="KW-0067">ATP-binding</keyword>
<dbReference type="InterPro" id="IPR003661">
    <property type="entry name" value="HisK_dim/P_dom"/>
</dbReference>
<reference evidence="16" key="1">
    <citation type="submission" date="2020-10" db="EMBL/GenBank/DDBJ databases">
        <authorList>
            <person name="Gilroy R."/>
        </authorList>
    </citation>
    <scope>NUCLEOTIDE SEQUENCE</scope>
    <source>
        <strain evidence="16">B1-8020</strain>
    </source>
</reference>
<evidence type="ECO:0000256" key="1">
    <source>
        <dbReference type="ARBA" id="ARBA00000085"/>
    </source>
</evidence>
<dbReference type="SMART" id="SM00388">
    <property type="entry name" value="HisKA"/>
    <property type="match status" value="1"/>
</dbReference>
<evidence type="ECO:0000256" key="7">
    <source>
        <dbReference type="ARBA" id="ARBA00022692"/>
    </source>
</evidence>
<dbReference type="InterPro" id="IPR036890">
    <property type="entry name" value="HATPase_C_sf"/>
</dbReference>
<dbReference type="AlphaFoldDB" id="A0A9D9IHU0"/>
<evidence type="ECO:0000256" key="10">
    <source>
        <dbReference type="ARBA" id="ARBA00022840"/>
    </source>
</evidence>
<feature type="domain" description="Histidine kinase" evidence="15">
    <location>
        <begin position="248"/>
        <end position="450"/>
    </location>
</feature>
<comment type="catalytic activity">
    <reaction evidence="1">
        <text>ATP + protein L-histidine = ADP + protein N-phospho-L-histidine.</text>
        <dbReference type="EC" id="2.7.13.3"/>
    </reaction>
</comment>
<evidence type="ECO:0000256" key="11">
    <source>
        <dbReference type="ARBA" id="ARBA00022989"/>
    </source>
</evidence>
<name>A0A9D9IHU0_9BACT</name>
<keyword evidence="8" id="KW-0547">Nucleotide-binding</keyword>
<evidence type="ECO:0000313" key="17">
    <source>
        <dbReference type="Proteomes" id="UP000823604"/>
    </source>
</evidence>